<keyword evidence="2" id="KW-1185">Reference proteome</keyword>
<organism evidence="1 2">
    <name type="scientific">Liparis tanakae</name>
    <name type="common">Tanaka's snailfish</name>
    <dbReference type="NCBI Taxonomy" id="230148"/>
    <lineage>
        <taxon>Eukaryota</taxon>
        <taxon>Metazoa</taxon>
        <taxon>Chordata</taxon>
        <taxon>Craniata</taxon>
        <taxon>Vertebrata</taxon>
        <taxon>Euteleostomi</taxon>
        <taxon>Actinopterygii</taxon>
        <taxon>Neopterygii</taxon>
        <taxon>Teleostei</taxon>
        <taxon>Neoteleostei</taxon>
        <taxon>Acanthomorphata</taxon>
        <taxon>Eupercaria</taxon>
        <taxon>Perciformes</taxon>
        <taxon>Cottioidei</taxon>
        <taxon>Cottales</taxon>
        <taxon>Liparidae</taxon>
        <taxon>Liparis</taxon>
    </lineage>
</organism>
<proteinExistence type="predicted"/>
<reference evidence="1 2" key="1">
    <citation type="submission" date="2019-03" db="EMBL/GenBank/DDBJ databases">
        <title>First draft genome of Liparis tanakae, snailfish: a comprehensive survey of snailfish specific genes.</title>
        <authorList>
            <person name="Kim W."/>
            <person name="Song I."/>
            <person name="Jeong J.-H."/>
            <person name="Kim D."/>
            <person name="Kim S."/>
            <person name="Ryu S."/>
            <person name="Song J.Y."/>
            <person name="Lee S.K."/>
        </authorList>
    </citation>
    <scope>NUCLEOTIDE SEQUENCE [LARGE SCALE GENOMIC DNA]</scope>
    <source>
        <tissue evidence="1">Muscle</tissue>
    </source>
</reference>
<protein>
    <submittedName>
        <fullName evidence="1">Uncharacterized protein</fullName>
    </submittedName>
</protein>
<accession>A0A4Z2FSP2</accession>
<evidence type="ECO:0000313" key="1">
    <source>
        <dbReference type="EMBL" id="TNN44021.1"/>
    </source>
</evidence>
<comment type="caution">
    <text evidence="1">The sequence shown here is derived from an EMBL/GenBank/DDBJ whole genome shotgun (WGS) entry which is preliminary data.</text>
</comment>
<dbReference type="AlphaFoldDB" id="A0A4Z2FSP2"/>
<dbReference type="EMBL" id="SRLO01000929">
    <property type="protein sequence ID" value="TNN44021.1"/>
    <property type="molecule type" value="Genomic_DNA"/>
</dbReference>
<name>A0A4Z2FSP2_9TELE</name>
<sequence length="102" mass="11171">MSPDAHHLRVVLPDSSDVAQSGAAVELNLLTKERVIVFCTSRSGDKSKAMTGSMKASGKGDFTETHKAKNVLLIVVSRCREDESCVFLLRKRLSGVFLKQVH</sequence>
<gene>
    <name evidence="1" type="ORF">EYF80_045786</name>
</gene>
<dbReference type="Proteomes" id="UP000314294">
    <property type="component" value="Unassembled WGS sequence"/>
</dbReference>
<evidence type="ECO:0000313" key="2">
    <source>
        <dbReference type="Proteomes" id="UP000314294"/>
    </source>
</evidence>